<dbReference type="Proteomes" id="UP000193804">
    <property type="component" value="Unassembled WGS sequence"/>
</dbReference>
<evidence type="ECO:0000313" key="2">
    <source>
        <dbReference type="Proteomes" id="UP000193804"/>
    </source>
</evidence>
<dbReference type="OrthoDB" id="1318031at2"/>
<reference evidence="2" key="1">
    <citation type="submission" date="2017-04" db="EMBL/GenBank/DDBJ databases">
        <authorList>
            <person name="Varghese N."/>
            <person name="Submissions S."/>
        </authorList>
    </citation>
    <scope>NUCLEOTIDE SEQUENCE [LARGE SCALE GENOMIC DNA]</scope>
    <source>
        <strain evidence="2">DSM 4125</strain>
    </source>
</reference>
<evidence type="ECO:0000313" key="1">
    <source>
        <dbReference type="EMBL" id="SMG10306.1"/>
    </source>
</evidence>
<dbReference type="EMBL" id="FXAW01000001">
    <property type="protein sequence ID" value="SMG10306.1"/>
    <property type="molecule type" value="Genomic_DNA"/>
</dbReference>
<dbReference type="AlphaFoldDB" id="A0A1X7I878"/>
<dbReference type="RefSeq" id="WP_085515321.1">
    <property type="nucleotide sequence ID" value="NZ_FXAW01000001.1"/>
</dbReference>
<keyword evidence="2" id="KW-1185">Reference proteome</keyword>
<accession>A0A1X7I878</accession>
<sequence>MKNLSLLIVLFISFKTFSQSPVSPNLTIGAGKVLFEKGQLDSELIAEIVSTKQDEVKTQLTKNLINKYLSNSNLALKTFVANNLDLLFSESSKDIKKKELLKNSAELAVTMGFAEYFLGDLSNRTNQFFKEQRNYDLKLDKDFKSEIIKREELEFLFEYMRNLSLDSRVIFFHYFFGSMDIKIDKSGNLNDQRYDQFILSVENHQNDLSNITDLKESVRFKKDKEFYDSLSLRSKIYFSSSYYSVKGFSKYDPRLFTQNPEKIKKTNTEKNAFKFISSQSSDNDQYKYLIKPNLLSIFKNEQDFASEKSGDFTSPNHIYIDLVYETLRSNEKIKQLGFFQRERNESHANSRYMFLKSVKSHTFKEYFEPLEQIISNKIDVLIIYYELAQTVLHEVKTNPDIVKMYKQGIEKDKTLQLTKELNLLKEKIITANSDVQIPDQEKAFLKELMQNLSQIEYETSVLNNYVNYFRSAVIPTITSFRFSNNAYREILIQADSVYTGLRQVGISRTFELVGISDNDFSTEYISNVCKIDSAMESFKPYLTLLQYLGSLDQATTYDRIFKFIADLGDIANNQESQKIINTMVNYFDKYALVNEESNSIQVDLEGITSELYSRYQENLNSRFSLMFTVGINTATPWVKDSQLSFLKDSTGISPSSASFVSEKIGFRFNVFDFARKSSTKGGAYTPILNDIHILGYFSGLLYQIDALNSVNGFDKTTFGLGIGTTFFNDLSFNLSYAGAVSSWNKSNYINIGFDIHITEYLNQLNKRRKEKKLAK</sequence>
<gene>
    <name evidence="1" type="ORF">SAMN05661096_00307</name>
</gene>
<organism evidence="1 2">
    <name type="scientific">Marivirga sericea</name>
    <dbReference type="NCBI Taxonomy" id="1028"/>
    <lineage>
        <taxon>Bacteria</taxon>
        <taxon>Pseudomonadati</taxon>
        <taxon>Bacteroidota</taxon>
        <taxon>Cytophagia</taxon>
        <taxon>Cytophagales</taxon>
        <taxon>Marivirgaceae</taxon>
        <taxon>Marivirga</taxon>
    </lineage>
</organism>
<name>A0A1X7I878_9BACT</name>
<proteinExistence type="predicted"/>
<protein>
    <submittedName>
        <fullName evidence="1">Uncharacterized protein</fullName>
    </submittedName>
</protein>